<keyword evidence="9 10" id="KW-0464">Manganese</keyword>
<dbReference type="SMART" id="SM01329">
    <property type="entry name" value="Iso_dh"/>
    <property type="match status" value="1"/>
</dbReference>
<dbReference type="FunFam" id="3.40.718.10:FF:000002">
    <property type="entry name" value="Isocitrate dehydrogenase [NADP]"/>
    <property type="match status" value="1"/>
</dbReference>
<dbReference type="Proteomes" id="UP000564885">
    <property type="component" value="Unassembled WGS sequence"/>
</dbReference>
<feature type="binding site" evidence="14">
    <location>
        <position position="258"/>
    </location>
    <ligand>
        <name>NADP(+)</name>
        <dbReference type="ChEBI" id="CHEBI:58349"/>
    </ligand>
</feature>
<dbReference type="NCBIfam" id="NF006156">
    <property type="entry name" value="PRK08299.1"/>
    <property type="match status" value="1"/>
</dbReference>
<keyword evidence="4 10" id="KW-0816">Tricarboxylic acid cycle</keyword>
<dbReference type="InterPro" id="IPR024084">
    <property type="entry name" value="IsoPropMal-DH-like_dom"/>
</dbReference>
<dbReference type="InterPro" id="IPR004790">
    <property type="entry name" value="Isocitrate_DH_NADP"/>
</dbReference>
<proteinExistence type="inferred from homology"/>
<feature type="binding site" evidence="13">
    <location>
        <position position="273"/>
    </location>
    <ligand>
        <name>Mn(2+)</name>
        <dbReference type="ChEBI" id="CHEBI:29035"/>
    </ligand>
</feature>
<comment type="cofactor">
    <cofactor evidence="1">
        <name>Mn(2+)</name>
        <dbReference type="ChEBI" id="CHEBI:29035"/>
    </cofactor>
</comment>
<feature type="binding site" evidence="14">
    <location>
        <begin position="75"/>
        <end position="77"/>
    </location>
    <ligand>
        <name>NADP(+)</name>
        <dbReference type="ChEBI" id="CHEBI:58349"/>
    </ligand>
</feature>
<evidence type="ECO:0000256" key="8">
    <source>
        <dbReference type="ARBA" id="ARBA00023002"/>
    </source>
</evidence>
<keyword evidence="7 10" id="KW-0521">NADP</keyword>
<feature type="binding site" evidence="12">
    <location>
        <position position="109"/>
    </location>
    <ligand>
        <name>D-threo-isocitrate</name>
        <dbReference type="ChEBI" id="CHEBI:15562"/>
    </ligand>
</feature>
<dbReference type="GO" id="GO:0051287">
    <property type="term" value="F:NAD binding"/>
    <property type="evidence" value="ECO:0007669"/>
    <property type="project" value="InterPro"/>
</dbReference>
<evidence type="ECO:0000259" key="15">
    <source>
        <dbReference type="SMART" id="SM01329"/>
    </source>
</evidence>
<comment type="cofactor">
    <cofactor evidence="10 13">
        <name>Mg(2+)</name>
        <dbReference type="ChEBI" id="CHEBI:18420"/>
    </cofactor>
    <cofactor evidence="10 13">
        <name>Mn(2+)</name>
        <dbReference type="ChEBI" id="CHEBI:29035"/>
    </cofactor>
    <text evidence="10 13">Binds 1 Mg(2+) or Mn(2+) ion per subunit.</text>
</comment>
<sequence>MPKIKVANPVVELDGDEMTRIIWQLIKDKLIHPYLDLELQYFDLGIEHRDATNDQVTIDAAEAIKKVGVGVKCATITPDEARVKEFGLKEMWKSPNGTIRNILGGVIFREPIICKNVPRLVPGWTQPFVIGRHAYGDQYRATDFKVPGKGRLTIKFEGEDGTVIEKEVFKFPEAGVAMSMYNLDQSIRDFARASFNYGLARKYPVYLSTKNTILKAYDGRFKDIFQEIYDSEFKSQFQALGLTYEHRLIDDMVAACLKWSGGYVWACKNYDGDVQSDTAAQGFGSLGLMTSVLMTPDGRTVEAEAAHGTVTRHYREHQKGKETSTNSMASIFAWTRGLLHRAKLDDNAELKRFAETLEKVCVDTVESGYMTKDLALLVGADQKWLSTTGFLDKIDENLKKAMAA</sequence>
<feature type="site" description="Critical for catalysis" evidence="11">
    <location>
        <position position="139"/>
    </location>
</feature>
<evidence type="ECO:0000256" key="10">
    <source>
        <dbReference type="PIRNR" id="PIRNR000108"/>
    </source>
</evidence>
<evidence type="ECO:0000256" key="12">
    <source>
        <dbReference type="PIRSR" id="PIRSR000108-2"/>
    </source>
</evidence>
<organism evidence="16 17">
    <name type="scientific">Enterovirga aerilata</name>
    <dbReference type="NCBI Taxonomy" id="2730920"/>
    <lineage>
        <taxon>Bacteria</taxon>
        <taxon>Pseudomonadati</taxon>
        <taxon>Pseudomonadota</taxon>
        <taxon>Alphaproteobacteria</taxon>
        <taxon>Hyphomicrobiales</taxon>
        <taxon>Methylobacteriaceae</taxon>
        <taxon>Enterovirga</taxon>
    </lineage>
</organism>
<dbReference type="InterPro" id="IPR019818">
    <property type="entry name" value="IsoCit/isopropylmalate_DH_CS"/>
</dbReference>
<evidence type="ECO:0000256" key="1">
    <source>
        <dbReference type="ARBA" id="ARBA00001936"/>
    </source>
</evidence>
<feature type="domain" description="Isopropylmalate dehydrogenase-like" evidence="15">
    <location>
        <begin position="9"/>
        <end position="394"/>
    </location>
</feature>
<dbReference type="RefSeq" id="WP_171218051.1">
    <property type="nucleotide sequence ID" value="NZ_JABEPP010000002.1"/>
</dbReference>
<name>A0A849I4H3_9HYPH</name>
<dbReference type="PIRSF" id="PIRSF000108">
    <property type="entry name" value="IDH_NADP"/>
    <property type="match status" value="1"/>
</dbReference>
<dbReference type="GO" id="GO:0004450">
    <property type="term" value="F:isocitrate dehydrogenase (NADP+) activity"/>
    <property type="evidence" value="ECO:0007669"/>
    <property type="project" value="UniProtKB-UniRule"/>
</dbReference>
<dbReference type="GO" id="GO:0006099">
    <property type="term" value="P:tricarboxylic acid cycle"/>
    <property type="evidence" value="ECO:0007669"/>
    <property type="project" value="UniProtKB-KW"/>
</dbReference>
<feature type="site" description="Critical for catalysis" evidence="11">
    <location>
        <position position="210"/>
    </location>
</feature>
<dbReference type="Gene3D" id="3.40.718.10">
    <property type="entry name" value="Isopropylmalate Dehydrogenase"/>
    <property type="match status" value="1"/>
</dbReference>
<dbReference type="NCBIfam" id="TIGR00127">
    <property type="entry name" value="nadp_idh_euk"/>
    <property type="match status" value="1"/>
</dbReference>
<feature type="binding site" evidence="12">
    <location>
        <position position="132"/>
    </location>
    <ligand>
        <name>D-threo-isocitrate</name>
        <dbReference type="ChEBI" id="CHEBI:15562"/>
    </ligand>
</feature>
<feature type="binding site" evidence="14">
    <location>
        <position position="82"/>
    </location>
    <ligand>
        <name>NADP(+)</name>
        <dbReference type="ChEBI" id="CHEBI:58349"/>
    </ligand>
</feature>
<evidence type="ECO:0000256" key="9">
    <source>
        <dbReference type="ARBA" id="ARBA00023211"/>
    </source>
</evidence>
<evidence type="ECO:0000256" key="3">
    <source>
        <dbReference type="ARBA" id="ARBA00022435"/>
    </source>
</evidence>
<dbReference type="EMBL" id="JABEPP010000002">
    <property type="protein sequence ID" value="NNM72594.1"/>
    <property type="molecule type" value="Genomic_DNA"/>
</dbReference>
<dbReference type="Pfam" id="PF00180">
    <property type="entry name" value="Iso_dh"/>
    <property type="match status" value="1"/>
</dbReference>
<feature type="binding site" evidence="13">
    <location>
        <position position="250"/>
    </location>
    <ligand>
        <name>Mn(2+)</name>
        <dbReference type="ChEBI" id="CHEBI:29035"/>
    </ligand>
</feature>
<comment type="similarity">
    <text evidence="2 10">Belongs to the isocitrate and isopropylmalate dehydrogenases family.</text>
</comment>
<evidence type="ECO:0000256" key="5">
    <source>
        <dbReference type="ARBA" id="ARBA00022723"/>
    </source>
</evidence>
<dbReference type="GO" id="GO:0000287">
    <property type="term" value="F:magnesium ion binding"/>
    <property type="evidence" value="ECO:0007669"/>
    <property type="project" value="InterPro"/>
</dbReference>
<evidence type="ECO:0000256" key="13">
    <source>
        <dbReference type="PIRSR" id="PIRSR000108-3"/>
    </source>
</evidence>
<evidence type="ECO:0000313" key="16">
    <source>
        <dbReference type="EMBL" id="NNM72594.1"/>
    </source>
</evidence>
<evidence type="ECO:0000256" key="11">
    <source>
        <dbReference type="PIRSR" id="PIRSR000108-1"/>
    </source>
</evidence>
<evidence type="ECO:0000313" key="17">
    <source>
        <dbReference type="Proteomes" id="UP000564885"/>
    </source>
</evidence>
<feature type="binding site" evidence="12">
    <location>
        <begin position="94"/>
        <end position="100"/>
    </location>
    <ligand>
        <name>D-threo-isocitrate</name>
        <dbReference type="ChEBI" id="CHEBI:15562"/>
    </ligand>
</feature>
<dbReference type="SUPFAM" id="SSF53659">
    <property type="entry name" value="Isocitrate/Isopropylmalate dehydrogenase-like"/>
    <property type="match status" value="1"/>
</dbReference>
<keyword evidence="6 10" id="KW-0460">Magnesium</keyword>
<dbReference type="EC" id="1.1.1.42" evidence="10"/>
<comment type="catalytic activity">
    <reaction evidence="10">
        <text>D-threo-isocitrate + NADP(+) = 2-oxoglutarate + CO2 + NADPH</text>
        <dbReference type="Rhea" id="RHEA:19629"/>
        <dbReference type="ChEBI" id="CHEBI:15562"/>
        <dbReference type="ChEBI" id="CHEBI:16526"/>
        <dbReference type="ChEBI" id="CHEBI:16810"/>
        <dbReference type="ChEBI" id="CHEBI:57783"/>
        <dbReference type="ChEBI" id="CHEBI:58349"/>
        <dbReference type="EC" id="1.1.1.42"/>
    </reaction>
</comment>
<feature type="binding site" evidence="14">
    <location>
        <begin position="308"/>
        <end position="313"/>
    </location>
    <ligand>
        <name>NADP(+)</name>
        <dbReference type="ChEBI" id="CHEBI:58349"/>
    </ligand>
</feature>
<keyword evidence="5 10" id="KW-0479">Metal-binding</keyword>
<keyword evidence="17" id="KW-1185">Reference proteome</keyword>
<dbReference type="GO" id="GO:0006102">
    <property type="term" value="P:isocitrate metabolic process"/>
    <property type="evidence" value="ECO:0007669"/>
    <property type="project" value="UniProtKB-UniRule"/>
</dbReference>
<evidence type="ECO:0000256" key="4">
    <source>
        <dbReference type="ARBA" id="ARBA00022532"/>
    </source>
</evidence>
<keyword evidence="8 10" id="KW-0560">Oxidoreductase</keyword>
<gene>
    <name evidence="16" type="ORF">HJG44_09385</name>
</gene>
<dbReference type="PANTHER" id="PTHR11822:SF21">
    <property type="entry name" value="ISOCITRATE DEHYDROGENASE [NADP], MITOCHONDRIAL"/>
    <property type="match status" value="1"/>
</dbReference>
<comment type="caution">
    <text evidence="16">The sequence shown here is derived from an EMBL/GenBank/DDBJ whole genome shotgun (WGS) entry which is preliminary data.</text>
</comment>
<accession>A0A849I4H3</accession>
<protein>
    <recommendedName>
        <fullName evidence="10">Isocitrate dehydrogenase [NADP]</fullName>
        <ecNumber evidence="10">1.1.1.42</ecNumber>
    </recommendedName>
</protein>
<dbReference type="PANTHER" id="PTHR11822">
    <property type="entry name" value="NADP-SPECIFIC ISOCITRATE DEHYDROGENASE"/>
    <property type="match status" value="1"/>
</dbReference>
<evidence type="ECO:0000256" key="7">
    <source>
        <dbReference type="ARBA" id="ARBA00022857"/>
    </source>
</evidence>
<dbReference type="PROSITE" id="PS00470">
    <property type="entry name" value="IDH_IMDH"/>
    <property type="match status" value="1"/>
</dbReference>
<feature type="binding site" evidence="14">
    <location>
        <position position="326"/>
    </location>
    <ligand>
        <name>NADP(+)</name>
        <dbReference type="ChEBI" id="CHEBI:58349"/>
    </ligand>
</feature>
<feature type="binding site" evidence="12">
    <location>
        <position position="77"/>
    </location>
    <ligand>
        <name>D-threo-isocitrate</name>
        <dbReference type="ChEBI" id="CHEBI:15562"/>
    </ligand>
</feature>
<reference evidence="16 17" key="1">
    <citation type="submission" date="2020-04" db="EMBL/GenBank/DDBJ databases">
        <title>Enterovirga sp. isolate from soil.</title>
        <authorList>
            <person name="Chea S."/>
            <person name="Kim D.-U."/>
        </authorList>
    </citation>
    <scope>NUCLEOTIDE SEQUENCE [LARGE SCALE GENOMIC DNA]</scope>
    <source>
        <strain evidence="16 17">DB1703</strain>
    </source>
</reference>
<evidence type="ECO:0000256" key="6">
    <source>
        <dbReference type="ARBA" id="ARBA00022842"/>
    </source>
</evidence>
<dbReference type="AlphaFoldDB" id="A0A849I4H3"/>
<evidence type="ECO:0000256" key="2">
    <source>
        <dbReference type="ARBA" id="ARBA00007769"/>
    </source>
</evidence>
<dbReference type="GO" id="GO:0006097">
    <property type="term" value="P:glyoxylate cycle"/>
    <property type="evidence" value="ECO:0007669"/>
    <property type="project" value="UniProtKB-KW"/>
</dbReference>
<evidence type="ECO:0000256" key="14">
    <source>
        <dbReference type="PIRSR" id="PIRSR000108-4"/>
    </source>
</evidence>
<keyword evidence="3" id="KW-0329">Glyoxylate bypass</keyword>